<evidence type="ECO:0000256" key="1">
    <source>
        <dbReference type="SAM" id="MobiDB-lite"/>
    </source>
</evidence>
<protein>
    <submittedName>
        <fullName evidence="2">Uncharacterized protein</fullName>
    </submittedName>
</protein>
<evidence type="ECO:0000313" key="3">
    <source>
        <dbReference type="Proteomes" id="UP001335648"/>
    </source>
</evidence>
<comment type="caution">
    <text evidence="2">The sequence shown here is derived from an EMBL/GenBank/DDBJ whole genome shotgun (WGS) entry which is preliminary data.</text>
</comment>
<proteinExistence type="predicted"/>
<organism evidence="2 3">
    <name type="scientific">Champsocephalus esox</name>
    <name type="common">pike icefish</name>
    <dbReference type="NCBI Taxonomy" id="159716"/>
    <lineage>
        <taxon>Eukaryota</taxon>
        <taxon>Metazoa</taxon>
        <taxon>Chordata</taxon>
        <taxon>Craniata</taxon>
        <taxon>Vertebrata</taxon>
        <taxon>Euteleostomi</taxon>
        <taxon>Actinopterygii</taxon>
        <taxon>Neopterygii</taxon>
        <taxon>Teleostei</taxon>
        <taxon>Neoteleostei</taxon>
        <taxon>Acanthomorphata</taxon>
        <taxon>Eupercaria</taxon>
        <taxon>Perciformes</taxon>
        <taxon>Notothenioidei</taxon>
        <taxon>Channichthyidae</taxon>
        <taxon>Champsocephalus</taxon>
    </lineage>
</organism>
<keyword evidence="3" id="KW-1185">Reference proteome</keyword>
<evidence type="ECO:0000313" key="2">
    <source>
        <dbReference type="EMBL" id="KAK5897638.1"/>
    </source>
</evidence>
<dbReference type="Proteomes" id="UP001335648">
    <property type="component" value="Unassembled WGS sequence"/>
</dbReference>
<dbReference type="AlphaFoldDB" id="A0AAN8H0E4"/>
<feature type="compositionally biased region" description="Low complexity" evidence="1">
    <location>
        <begin position="7"/>
        <end position="25"/>
    </location>
</feature>
<gene>
    <name evidence="2" type="ORF">CesoFtcFv8_010684</name>
</gene>
<dbReference type="EMBL" id="JAULUE010002053">
    <property type="protein sequence ID" value="KAK5897638.1"/>
    <property type="molecule type" value="Genomic_DNA"/>
</dbReference>
<sequence length="107" mass="11778">MVHFAGEVSLSSEEEPVPSTSSQPPAKRPRRRSSVLAFLKKRAEKDEARDAVLYEQNERLLKALLSYIQINMTQIQHNGNINGKDGAQLLPTGGVATIQATCTTRDT</sequence>
<name>A0AAN8H0E4_9TELE</name>
<feature type="region of interest" description="Disordered" evidence="1">
    <location>
        <begin position="1"/>
        <end position="33"/>
    </location>
</feature>
<reference evidence="2 3" key="1">
    <citation type="journal article" date="2023" name="Mol. Biol. Evol.">
        <title>Genomics of Secondarily Temperate Adaptation in the Only Non-Antarctic Icefish.</title>
        <authorList>
            <person name="Rivera-Colon A.G."/>
            <person name="Rayamajhi N."/>
            <person name="Minhas B.F."/>
            <person name="Madrigal G."/>
            <person name="Bilyk K.T."/>
            <person name="Yoon V."/>
            <person name="Hune M."/>
            <person name="Gregory S."/>
            <person name="Cheng C.H.C."/>
            <person name="Catchen J.M."/>
        </authorList>
    </citation>
    <scope>NUCLEOTIDE SEQUENCE [LARGE SCALE GENOMIC DNA]</scope>
    <source>
        <strain evidence="2">JC2023a</strain>
    </source>
</reference>
<accession>A0AAN8H0E4</accession>